<comment type="catalytic activity">
    <reaction evidence="5 6">
        <text>NAD(+) + ATP = ADP + NADP(+) + H(+)</text>
        <dbReference type="Rhea" id="RHEA:18629"/>
        <dbReference type="ChEBI" id="CHEBI:15378"/>
        <dbReference type="ChEBI" id="CHEBI:30616"/>
        <dbReference type="ChEBI" id="CHEBI:57540"/>
        <dbReference type="ChEBI" id="CHEBI:58349"/>
        <dbReference type="ChEBI" id="CHEBI:456216"/>
        <dbReference type="EC" id="2.7.1.23"/>
    </reaction>
</comment>
<feature type="region of interest" description="Disordered" evidence="7">
    <location>
        <begin position="308"/>
        <end position="337"/>
    </location>
</feature>
<comment type="caution">
    <text evidence="6">Lacks conserved residue(s) required for the propagation of feature annotation.</text>
</comment>
<proteinExistence type="inferred from homology"/>
<dbReference type="InterPro" id="IPR017438">
    <property type="entry name" value="ATP-NAD_kinase_N"/>
</dbReference>
<dbReference type="PANTHER" id="PTHR20275:SF0">
    <property type="entry name" value="NAD KINASE"/>
    <property type="match status" value="1"/>
</dbReference>
<sequence length="337" mass="35866">MSRNVLVVAHTGRQEARDALHVAVPELRARSFSVYAVDAPDEIMNGLGIEQFVPGVGLPGVRIEDFEIVIVLGGDGTILRAAELVFGTEVPILGINLGHVGFLAESEREDLSHAVMRVANRDYGVEERRLLEVVVYRPGFAEPVRDWALNEAAVEKAEAARMLEVAIGVDNRPLSSFGCDAVVAATATGSTAHAFSAGGPIIWPDVAAKVLVPVAAHALFSRPLVVGPSVDFSIDVLARSSVGGVLVTDGRRQTVLPPGSHVVVKTASTPVVFARLAQVSFTDRLVNKFDLPVVGWRGRDERNSLVPLSQGATHEQPGTPNLTISTSPDELERTADA</sequence>
<organism evidence="8">
    <name type="scientific">Jonesiaceae bacterium BS-20</name>
    <dbReference type="NCBI Taxonomy" id="3120821"/>
    <lineage>
        <taxon>Bacteria</taxon>
        <taxon>Bacillati</taxon>
        <taxon>Actinomycetota</taxon>
        <taxon>Actinomycetes</taxon>
        <taxon>Micrococcales</taxon>
        <taxon>Jonesiaceae</taxon>
    </lineage>
</organism>
<comment type="function">
    <text evidence="6">Involved in the regulation of the intracellular balance of NAD and NADP, and is a key enzyme in the biosynthesis of NADP. Catalyzes specifically the phosphorylation on 2'-hydroxyl of the adenosine moiety of NAD to yield NADP.</text>
</comment>
<dbReference type="NCBIfam" id="NF002892">
    <property type="entry name" value="PRK03372.1"/>
    <property type="match status" value="1"/>
</dbReference>
<evidence type="ECO:0000256" key="2">
    <source>
        <dbReference type="ARBA" id="ARBA00022777"/>
    </source>
</evidence>
<dbReference type="Gene3D" id="3.40.50.10330">
    <property type="entry name" value="Probable inorganic polyphosphate/atp-NAD kinase, domain 1"/>
    <property type="match status" value="1"/>
</dbReference>
<evidence type="ECO:0000256" key="6">
    <source>
        <dbReference type="HAMAP-Rule" id="MF_00361"/>
    </source>
</evidence>
<dbReference type="HAMAP" id="MF_00361">
    <property type="entry name" value="NAD_kinase"/>
    <property type="match status" value="1"/>
</dbReference>
<dbReference type="InterPro" id="IPR017437">
    <property type="entry name" value="ATP-NAD_kinase_PpnK-typ_C"/>
</dbReference>
<dbReference type="GO" id="GO:0046872">
    <property type="term" value="F:metal ion binding"/>
    <property type="evidence" value="ECO:0007669"/>
    <property type="project" value="UniProtKB-UniRule"/>
</dbReference>
<dbReference type="GO" id="GO:0003951">
    <property type="term" value="F:NAD+ kinase activity"/>
    <property type="evidence" value="ECO:0007669"/>
    <property type="project" value="UniProtKB-UniRule"/>
</dbReference>
<dbReference type="EMBL" id="CP146203">
    <property type="protein sequence ID" value="XBH22628.1"/>
    <property type="molecule type" value="Genomic_DNA"/>
</dbReference>
<feature type="binding site" evidence="6">
    <location>
        <position position="80"/>
    </location>
    <ligand>
        <name>NAD(+)</name>
        <dbReference type="ChEBI" id="CHEBI:57540"/>
    </ligand>
</feature>
<feature type="binding site" evidence="6">
    <location>
        <position position="161"/>
    </location>
    <ligand>
        <name>NAD(+)</name>
        <dbReference type="ChEBI" id="CHEBI:57540"/>
    </ligand>
</feature>
<dbReference type="PANTHER" id="PTHR20275">
    <property type="entry name" value="NAD KINASE"/>
    <property type="match status" value="1"/>
</dbReference>
<evidence type="ECO:0000256" key="3">
    <source>
        <dbReference type="ARBA" id="ARBA00022857"/>
    </source>
</evidence>
<dbReference type="Pfam" id="PF01513">
    <property type="entry name" value="NAD_kinase"/>
    <property type="match status" value="1"/>
</dbReference>
<feature type="binding site" evidence="6">
    <location>
        <position position="180"/>
    </location>
    <ligand>
        <name>NAD(+)</name>
        <dbReference type="ChEBI" id="CHEBI:57540"/>
    </ligand>
</feature>
<gene>
    <name evidence="6" type="primary">nadK</name>
    <name evidence="8" type="ORF">V5R04_05255</name>
</gene>
<dbReference type="GO" id="GO:0005524">
    <property type="term" value="F:ATP binding"/>
    <property type="evidence" value="ECO:0007669"/>
    <property type="project" value="UniProtKB-KW"/>
</dbReference>
<comment type="similarity">
    <text evidence="6">Belongs to the NAD kinase family.</text>
</comment>
<feature type="binding site" evidence="6">
    <location>
        <begin position="191"/>
        <end position="196"/>
    </location>
    <ligand>
        <name>NAD(+)</name>
        <dbReference type="ChEBI" id="CHEBI:57540"/>
    </ligand>
</feature>
<feature type="active site" description="Proton acceptor" evidence="6">
    <location>
        <position position="75"/>
    </location>
</feature>
<comment type="cofactor">
    <cofactor evidence="6">
        <name>a divalent metal cation</name>
        <dbReference type="ChEBI" id="CHEBI:60240"/>
    </cofactor>
</comment>
<keyword evidence="3 6" id="KW-0521">NADP</keyword>
<name>A0AAU7DXT5_9MICO</name>
<dbReference type="GO" id="GO:0019674">
    <property type="term" value="P:NAD+ metabolic process"/>
    <property type="evidence" value="ECO:0007669"/>
    <property type="project" value="InterPro"/>
</dbReference>
<dbReference type="Gene3D" id="2.60.200.30">
    <property type="entry name" value="Probable inorganic polyphosphate/atp-NAD kinase, domain 2"/>
    <property type="match status" value="1"/>
</dbReference>
<dbReference type="EC" id="2.7.1.23" evidence="6"/>
<dbReference type="GO" id="GO:0005737">
    <property type="term" value="C:cytoplasm"/>
    <property type="evidence" value="ECO:0007669"/>
    <property type="project" value="UniProtKB-SubCell"/>
</dbReference>
<accession>A0AAU7DXT5</accession>
<dbReference type="InterPro" id="IPR002504">
    <property type="entry name" value="NADK"/>
</dbReference>
<dbReference type="InterPro" id="IPR016064">
    <property type="entry name" value="NAD/diacylglycerol_kinase_sf"/>
</dbReference>
<keyword evidence="6" id="KW-0547">Nucleotide-binding</keyword>
<protein>
    <recommendedName>
        <fullName evidence="6">NAD kinase</fullName>
        <ecNumber evidence="6">2.7.1.23</ecNumber>
    </recommendedName>
    <alternativeName>
        <fullName evidence="6">ATP-dependent NAD kinase</fullName>
    </alternativeName>
</protein>
<reference evidence="8" key="1">
    <citation type="submission" date="2024-02" db="EMBL/GenBank/DDBJ databases">
        <title>Tomenella chthoni gen. nov. sp. nov., a member of the family Jonesiaceae isolated from bat guano.</title>
        <authorList>
            <person name="Miller S.L."/>
            <person name="King J."/>
            <person name="Sankaranarayanan K."/>
            <person name="Lawson P.A."/>
        </authorList>
    </citation>
    <scope>NUCLEOTIDE SEQUENCE</scope>
    <source>
        <strain evidence="8">BS-20</strain>
    </source>
</reference>
<keyword evidence="6" id="KW-0067">ATP-binding</keyword>
<feature type="binding site" evidence="6">
    <location>
        <position position="215"/>
    </location>
    <ligand>
        <name>NAD(+)</name>
        <dbReference type="ChEBI" id="CHEBI:57540"/>
    </ligand>
</feature>
<feature type="binding site" evidence="6">
    <location>
        <begin position="75"/>
        <end position="76"/>
    </location>
    <ligand>
        <name>NAD(+)</name>
        <dbReference type="ChEBI" id="CHEBI:57540"/>
    </ligand>
</feature>
<feature type="compositionally biased region" description="Polar residues" evidence="7">
    <location>
        <begin position="308"/>
        <end position="328"/>
    </location>
</feature>
<keyword evidence="6" id="KW-0963">Cytoplasm</keyword>
<keyword evidence="1 6" id="KW-0808">Transferase</keyword>
<keyword evidence="4 6" id="KW-0520">NAD</keyword>
<dbReference type="AlphaFoldDB" id="A0AAU7DXT5"/>
<dbReference type="Pfam" id="PF20143">
    <property type="entry name" value="NAD_kinase_C"/>
    <property type="match status" value="1"/>
</dbReference>
<evidence type="ECO:0000256" key="4">
    <source>
        <dbReference type="ARBA" id="ARBA00023027"/>
    </source>
</evidence>
<comment type="subcellular location">
    <subcellularLocation>
        <location evidence="6">Cytoplasm</location>
    </subcellularLocation>
</comment>
<evidence type="ECO:0000256" key="1">
    <source>
        <dbReference type="ARBA" id="ARBA00022679"/>
    </source>
</evidence>
<evidence type="ECO:0000313" key="8">
    <source>
        <dbReference type="EMBL" id="XBH22628.1"/>
    </source>
</evidence>
<evidence type="ECO:0000256" key="7">
    <source>
        <dbReference type="SAM" id="MobiDB-lite"/>
    </source>
</evidence>
<evidence type="ECO:0000256" key="5">
    <source>
        <dbReference type="ARBA" id="ARBA00047925"/>
    </source>
</evidence>
<dbReference type="GO" id="GO:0006741">
    <property type="term" value="P:NADP+ biosynthetic process"/>
    <property type="evidence" value="ECO:0007669"/>
    <property type="project" value="UniProtKB-UniRule"/>
</dbReference>
<dbReference type="SUPFAM" id="SSF111331">
    <property type="entry name" value="NAD kinase/diacylglycerol kinase-like"/>
    <property type="match status" value="1"/>
</dbReference>
<feature type="binding site" evidence="6">
    <location>
        <begin position="150"/>
        <end position="151"/>
    </location>
    <ligand>
        <name>NAD(+)</name>
        <dbReference type="ChEBI" id="CHEBI:57540"/>
    </ligand>
</feature>
<keyword evidence="2 6" id="KW-0418">Kinase</keyword>
<dbReference type="GO" id="GO:0051287">
    <property type="term" value="F:NAD binding"/>
    <property type="evidence" value="ECO:0007669"/>
    <property type="project" value="UniProtKB-ARBA"/>
</dbReference>